<name>A0A8T1PC36_CARIL</name>
<comment type="subcellular location">
    <subcellularLocation>
        <location evidence="1">Nucleus</location>
    </subcellularLocation>
</comment>
<protein>
    <recommendedName>
        <fullName evidence="6">BHLH domain-containing protein</fullName>
    </recommendedName>
</protein>
<gene>
    <name evidence="7" type="ORF">CIPAW_10G058300</name>
</gene>
<dbReference type="PANTHER" id="PTHR45844">
    <property type="entry name" value="TRANSCRIPTION FACTOR BHLH30"/>
    <property type="match status" value="1"/>
</dbReference>
<keyword evidence="8" id="KW-1185">Reference proteome</keyword>
<dbReference type="GO" id="GO:0046983">
    <property type="term" value="F:protein dimerization activity"/>
    <property type="evidence" value="ECO:0007669"/>
    <property type="project" value="InterPro"/>
</dbReference>
<keyword evidence="5" id="KW-0539">Nucleus</keyword>
<comment type="caution">
    <text evidence="7">The sequence shown here is derived from an EMBL/GenBank/DDBJ whole genome shotgun (WGS) entry which is preliminary data.</text>
</comment>
<feature type="domain" description="BHLH" evidence="6">
    <location>
        <begin position="81"/>
        <end position="130"/>
    </location>
</feature>
<dbReference type="Proteomes" id="UP000811609">
    <property type="component" value="Chromosome 10"/>
</dbReference>
<evidence type="ECO:0000256" key="5">
    <source>
        <dbReference type="ARBA" id="ARBA00023242"/>
    </source>
</evidence>
<dbReference type="AlphaFoldDB" id="A0A8T1PC36"/>
<evidence type="ECO:0000313" key="8">
    <source>
        <dbReference type="Proteomes" id="UP000811609"/>
    </source>
</evidence>
<evidence type="ECO:0000313" key="7">
    <source>
        <dbReference type="EMBL" id="KAG6638792.1"/>
    </source>
</evidence>
<dbReference type="GO" id="GO:0005634">
    <property type="term" value="C:nucleus"/>
    <property type="evidence" value="ECO:0007669"/>
    <property type="project" value="UniProtKB-SubCell"/>
</dbReference>
<evidence type="ECO:0000256" key="1">
    <source>
        <dbReference type="ARBA" id="ARBA00004123"/>
    </source>
</evidence>
<dbReference type="InterPro" id="IPR045847">
    <property type="entry name" value="AIG1-like"/>
</dbReference>
<evidence type="ECO:0000256" key="2">
    <source>
        <dbReference type="ARBA" id="ARBA00023015"/>
    </source>
</evidence>
<dbReference type="EMBL" id="CM031818">
    <property type="protein sequence ID" value="KAG6638792.1"/>
    <property type="molecule type" value="Genomic_DNA"/>
</dbReference>
<accession>A0A8T1PC36</accession>
<keyword evidence="4" id="KW-0804">Transcription</keyword>
<evidence type="ECO:0000256" key="4">
    <source>
        <dbReference type="ARBA" id="ARBA00023163"/>
    </source>
</evidence>
<dbReference type="GO" id="GO:0003677">
    <property type="term" value="F:DNA binding"/>
    <property type="evidence" value="ECO:0007669"/>
    <property type="project" value="UniProtKB-KW"/>
</dbReference>
<keyword evidence="3" id="KW-0238">DNA-binding</keyword>
<proteinExistence type="predicted"/>
<dbReference type="InterPro" id="IPR011598">
    <property type="entry name" value="bHLH_dom"/>
</dbReference>
<evidence type="ECO:0000259" key="6">
    <source>
        <dbReference type="PROSITE" id="PS50888"/>
    </source>
</evidence>
<dbReference type="PROSITE" id="PS50888">
    <property type="entry name" value="BHLH"/>
    <property type="match status" value="1"/>
</dbReference>
<keyword evidence="2" id="KW-0805">Transcription regulation</keyword>
<organism evidence="7 8">
    <name type="scientific">Carya illinoinensis</name>
    <name type="common">Pecan</name>
    <dbReference type="NCBI Taxonomy" id="32201"/>
    <lineage>
        <taxon>Eukaryota</taxon>
        <taxon>Viridiplantae</taxon>
        <taxon>Streptophyta</taxon>
        <taxon>Embryophyta</taxon>
        <taxon>Tracheophyta</taxon>
        <taxon>Spermatophyta</taxon>
        <taxon>Magnoliopsida</taxon>
        <taxon>eudicotyledons</taxon>
        <taxon>Gunneridae</taxon>
        <taxon>Pentapetalae</taxon>
        <taxon>rosids</taxon>
        <taxon>fabids</taxon>
        <taxon>Fagales</taxon>
        <taxon>Juglandaceae</taxon>
        <taxon>Carya</taxon>
    </lineage>
</organism>
<dbReference type="SMART" id="SM00353">
    <property type="entry name" value="HLH"/>
    <property type="match status" value="1"/>
</dbReference>
<sequence length="271" mass="30097">MAFYSFNSNSSYGYNPNSSLHSDHFERLFDPFPHGVEGFDGVMHGRSALSHSLVLDSEKGELVKAPVRVGKKGLSEAKALAALKSHSEAERRRRERINSHLTTLRGLMPFTERMDKASLLAEVISQVKELKKNAVETSEGFLIPMDADEVRVEPCDDGAEDGIMTYRATLCCEYRPQFFSDLRQAIDPLQLEMRKSEVSTLGCRVKNEFVYACCKGDNINMTECQVIADNVHQALTSVVDKASVVPEYSPSITLPTKRQKASSFDTSSSSS</sequence>
<dbReference type="PANTHER" id="PTHR45844:SF9">
    <property type="entry name" value="OS09G0463900 PROTEIN"/>
    <property type="match status" value="1"/>
</dbReference>
<reference evidence="7" key="1">
    <citation type="submission" date="2020-12" db="EMBL/GenBank/DDBJ databases">
        <title>WGS assembly of Carya illinoinensis cv. Pawnee.</title>
        <authorList>
            <person name="Platts A."/>
            <person name="Shu S."/>
            <person name="Wright S."/>
            <person name="Barry K."/>
            <person name="Edger P."/>
            <person name="Pires J.C."/>
            <person name="Schmutz J."/>
        </authorList>
    </citation>
    <scope>NUCLEOTIDE SEQUENCE</scope>
    <source>
        <tissue evidence="7">Leaf</tissue>
    </source>
</reference>
<dbReference type="Pfam" id="PF00010">
    <property type="entry name" value="HLH"/>
    <property type="match status" value="1"/>
</dbReference>
<dbReference type="GO" id="GO:0003700">
    <property type="term" value="F:DNA-binding transcription factor activity"/>
    <property type="evidence" value="ECO:0007669"/>
    <property type="project" value="InterPro"/>
</dbReference>
<evidence type="ECO:0000256" key="3">
    <source>
        <dbReference type="ARBA" id="ARBA00023125"/>
    </source>
</evidence>